<dbReference type="Proteomes" id="UP000625682">
    <property type="component" value="Unassembled WGS sequence"/>
</dbReference>
<dbReference type="RefSeq" id="WP_189146827.1">
    <property type="nucleotide sequence ID" value="NZ_BAABER010000001.1"/>
</dbReference>
<reference evidence="1" key="1">
    <citation type="journal article" date="2014" name="Int. J. Syst. Evol. Microbiol.">
        <title>Complete genome sequence of Corynebacterium casei LMG S-19264T (=DSM 44701T), isolated from a smear-ripened cheese.</title>
        <authorList>
            <consortium name="US DOE Joint Genome Institute (JGI-PGF)"/>
            <person name="Walter F."/>
            <person name="Albersmeier A."/>
            <person name="Kalinowski J."/>
            <person name="Ruckert C."/>
        </authorList>
    </citation>
    <scope>NUCLEOTIDE SEQUENCE</scope>
    <source>
        <strain evidence="1">CGMCC 4.7272</strain>
    </source>
</reference>
<protein>
    <submittedName>
        <fullName evidence="1">Uncharacterized protein</fullName>
    </submittedName>
</protein>
<accession>A0A917KSQ4</accession>
<evidence type="ECO:0000313" key="2">
    <source>
        <dbReference type="Proteomes" id="UP000625682"/>
    </source>
</evidence>
<name>A0A917KSQ4_9ACTN</name>
<keyword evidence="2" id="KW-1185">Reference proteome</keyword>
<evidence type="ECO:0000313" key="1">
    <source>
        <dbReference type="EMBL" id="GGJ22828.1"/>
    </source>
</evidence>
<reference evidence="1" key="2">
    <citation type="submission" date="2020-09" db="EMBL/GenBank/DDBJ databases">
        <authorList>
            <person name="Sun Q."/>
            <person name="Zhou Y."/>
        </authorList>
    </citation>
    <scope>NUCLEOTIDE SEQUENCE</scope>
    <source>
        <strain evidence="1">CGMCC 4.7272</strain>
    </source>
</reference>
<sequence length="82" mass="9478">MGEFVRKRWHWIITIAWREGRFWEMTTSEGTCAPLPGASRQQLFNHLHESAIRRGDAPESSYVVFFALEPDELVPDDGAEDE</sequence>
<comment type="caution">
    <text evidence="1">The sequence shown here is derived from an EMBL/GenBank/DDBJ whole genome shotgun (WGS) entry which is preliminary data.</text>
</comment>
<gene>
    <name evidence="1" type="ORF">GCM10012282_19160</name>
</gene>
<proteinExistence type="predicted"/>
<organism evidence="1 2">
    <name type="scientific">Streptomyces lacrimifluminis</name>
    <dbReference type="NCBI Taxonomy" id="1500077"/>
    <lineage>
        <taxon>Bacteria</taxon>
        <taxon>Bacillati</taxon>
        <taxon>Actinomycetota</taxon>
        <taxon>Actinomycetes</taxon>
        <taxon>Kitasatosporales</taxon>
        <taxon>Streptomycetaceae</taxon>
        <taxon>Streptomyces</taxon>
    </lineage>
</organism>
<dbReference type="AlphaFoldDB" id="A0A917KSQ4"/>
<dbReference type="EMBL" id="BMMU01000004">
    <property type="protein sequence ID" value="GGJ22828.1"/>
    <property type="molecule type" value="Genomic_DNA"/>
</dbReference>